<evidence type="ECO:0000313" key="2">
    <source>
        <dbReference type="EMBL" id="CAD5220326.1"/>
    </source>
</evidence>
<accession>A0A811KZL6</accession>
<dbReference type="EMBL" id="CAJFCW020000004">
    <property type="protein sequence ID" value="CAG9113524.1"/>
    <property type="molecule type" value="Genomic_DNA"/>
</dbReference>
<name>A0A811KZL6_9BILA</name>
<keyword evidence="1" id="KW-1133">Transmembrane helix</keyword>
<dbReference type="Proteomes" id="UP000614601">
    <property type="component" value="Unassembled WGS sequence"/>
</dbReference>
<reference evidence="2" key="1">
    <citation type="submission" date="2020-09" db="EMBL/GenBank/DDBJ databases">
        <authorList>
            <person name="Kikuchi T."/>
        </authorList>
    </citation>
    <scope>NUCLEOTIDE SEQUENCE</scope>
    <source>
        <strain evidence="2">SH1</strain>
    </source>
</reference>
<proteinExistence type="predicted"/>
<sequence length="104" mass="12323">MKSVTVMYHRMTTKAPYHYLLLTSNLVYSNPNITQWHIQVNREVQTRIFGWMLLLLWISAIFYMTRDFWFPAAYSQKQVVPTSDKPVIVVFEARSDSVQSFETI</sequence>
<gene>
    <name evidence="2" type="ORF">BOKJ2_LOCUS8888</name>
</gene>
<dbReference type="AlphaFoldDB" id="A0A811KZL6"/>
<dbReference type="EMBL" id="CAJFDH010000004">
    <property type="protein sequence ID" value="CAD5220326.1"/>
    <property type="molecule type" value="Genomic_DNA"/>
</dbReference>
<keyword evidence="1" id="KW-0472">Membrane</keyword>
<feature type="transmembrane region" description="Helical" evidence="1">
    <location>
        <begin position="48"/>
        <end position="65"/>
    </location>
</feature>
<organism evidence="2 3">
    <name type="scientific">Bursaphelenchus okinawaensis</name>
    <dbReference type="NCBI Taxonomy" id="465554"/>
    <lineage>
        <taxon>Eukaryota</taxon>
        <taxon>Metazoa</taxon>
        <taxon>Ecdysozoa</taxon>
        <taxon>Nematoda</taxon>
        <taxon>Chromadorea</taxon>
        <taxon>Rhabditida</taxon>
        <taxon>Tylenchina</taxon>
        <taxon>Tylenchomorpha</taxon>
        <taxon>Aphelenchoidea</taxon>
        <taxon>Aphelenchoididae</taxon>
        <taxon>Bursaphelenchus</taxon>
    </lineage>
</organism>
<evidence type="ECO:0000313" key="3">
    <source>
        <dbReference type="Proteomes" id="UP000614601"/>
    </source>
</evidence>
<dbReference type="OrthoDB" id="5867820at2759"/>
<evidence type="ECO:0000256" key="1">
    <source>
        <dbReference type="SAM" id="Phobius"/>
    </source>
</evidence>
<protein>
    <submittedName>
        <fullName evidence="2">Uncharacterized protein</fullName>
    </submittedName>
</protein>
<keyword evidence="1" id="KW-0812">Transmembrane</keyword>
<comment type="caution">
    <text evidence="2">The sequence shown here is derived from an EMBL/GenBank/DDBJ whole genome shotgun (WGS) entry which is preliminary data.</text>
</comment>
<dbReference type="Proteomes" id="UP000783686">
    <property type="component" value="Unassembled WGS sequence"/>
</dbReference>
<keyword evidence="3" id="KW-1185">Reference proteome</keyword>